<dbReference type="InParanoid" id="A0A165SPH8"/>
<protein>
    <submittedName>
        <fullName evidence="1">Uncharacterized protein</fullName>
    </submittedName>
</protein>
<organism evidence="1 2">
    <name type="scientific">Neolentinus lepideus HHB14362 ss-1</name>
    <dbReference type="NCBI Taxonomy" id="1314782"/>
    <lineage>
        <taxon>Eukaryota</taxon>
        <taxon>Fungi</taxon>
        <taxon>Dikarya</taxon>
        <taxon>Basidiomycota</taxon>
        <taxon>Agaricomycotina</taxon>
        <taxon>Agaricomycetes</taxon>
        <taxon>Gloeophyllales</taxon>
        <taxon>Gloeophyllaceae</taxon>
        <taxon>Neolentinus</taxon>
    </lineage>
</organism>
<name>A0A165SPH8_9AGAM</name>
<dbReference type="AlphaFoldDB" id="A0A165SPH8"/>
<dbReference type="EMBL" id="KV425571">
    <property type="protein sequence ID" value="KZT25467.1"/>
    <property type="molecule type" value="Genomic_DNA"/>
</dbReference>
<evidence type="ECO:0000313" key="1">
    <source>
        <dbReference type="EMBL" id="KZT25467.1"/>
    </source>
</evidence>
<accession>A0A165SPH8</accession>
<proteinExistence type="predicted"/>
<reference evidence="1 2" key="1">
    <citation type="journal article" date="2016" name="Mol. Biol. Evol.">
        <title>Comparative Genomics of Early-Diverging Mushroom-Forming Fungi Provides Insights into the Origins of Lignocellulose Decay Capabilities.</title>
        <authorList>
            <person name="Nagy L.G."/>
            <person name="Riley R."/>
            <person name="Tritt A."/>
            <person name="Adam C."/>
            <person name="Daum C."/>
            <person name="Floudas D."/>
            <person name="Sun H."/>
            <person name="Yadav J.S."/>
            <person name="Pangilinan J."/>
            <person name="Larsson K.H."/>
            <person name="Matsuura K."/>
            <person name="Barry K."/>
            <person name="Labutti K."/>
            <person name="Kuo R."/>
            <person name="Ohm R.A."/>
            <person name="Bhattacharya S.S."/>
            <person name="Shirouzu T."/>
            <person name="Yoshinaga Y."/>
            <person name="Martin F.M."/>
            <person name="Grigoriev I.V."/>
            <person name="Hibbett D.S."/>
        </authorList>
    </citation>
    <scope>NUCLEOTIDE SEQUENCE [LARGE SCALE GENOMIC DNA]</scope>
    <source>
        <strain evidence="1 2">HHB14362 ss-1</strain>
    </source>
</reference>
<keyword evidence="2" id="KW-1185">Reference proteome</keyword>
<evidence type="ECO:0000313" key="2">
    <source>
        <dbReference type="Proteomes" id="UP000076761"/>
    </source>
</evidence>
<dbReference type="Proteomes" id="UP000076761">
    <property type="component" value="Unassembled WGS sequence"/>
</dbReference>
<sequence length="74" mass="8798">MPALWRRLSRRDDRHASMVRSLAILRSKPSAYPDTLSLEPRVPEEYIDAIEEESKVNYPRIELLREWENDFVLA</sequence>
<gene>
    <name evidence="1" type="ORF">NEOLEDRAFT_1133404</name>
</gene>